<proteinExistence type="predicted"/>
<name>A0ABW9IQN6_STRGJ</name>
<reference evidence="2 3" key="1">
    <citation type="submission" date="2024-12" db="EMBL/GenBank/DDBJ databases">
        <title>Forecasting of Potato common scab and diversities of Pathogenic streptomyces spp. in china.</title>
        <authorList>
            <person name="Handique U."/>
            <person name="Wu J."/>
        </authorList>
    </citation>
    <scope>NUCLEOTIDE SEQUENCE [LARGE SCALE GENOMIC DNA]</scope>
    <source>
        <strain evidence="2 3">ZRIMU1585</strain>
    </source>
</reference>
<evidence type="ECO:0000313" key="2">
    <source>
        <dbReference type="EMBL" id="MFM9649950.1"/>
    </source>
</evidence>
<dbReference type="Proteomes" id="UP001631993">
    <property type="component" value="Unassembled WGS sequence"/>
</dbReference>
<dbReference type="EMBL" id="JBJVNE010000014">
    <property type="protein sequence ID" value="MFM9649950.1"/>
    <property type="molecule type" value="Genomic_DNA"/>
</dbReference>
<accession>A0ABW9IQN6</accession>
<comment type="caution">
    <text evidence="2">The sequence shown here is derived from an EMBL/GenBank/DDBJ whole genome shotgun (WGS) entry which is preliminary data.</text>
</comment>
<organism evidence="2 3">
    <name type="scientific">Streptomyces galilaeus</name>
    <dbReference type="NCBI Taxonomy" id="33899"/>
    <lineage>
        <taxon>Bacteria</taxon>
        <taxon>Bacillati</taxon>
        <taxon>Actinomycetota</taxon>
        <taxon>Actinomycetes</taxon>
        <taxon>Kitasatosporales</taxon>
        <taxon>Streptomycetaceae</taxon>
        <taxon>Streptomyces</taxon>
    </lineage>
</organism>
<gene>
    <name evidence="2" type="ORF">ACKI1S_27855</name>
</gene>
<feature type="region of interest" description="Disordered" evidence="1">
    <location>
        <begin position="46"/>
        <end position="67"/>
    </location>
</feature>
<protein>
    <submittedName>
        <fullName evidence="2">Uncharacterized protein</fullName>
    </submittedName>
</protein>
<keyword evidence="3" id="KW-1185">Reference proteome</keyword>
<evidence type="ECO:0000256" key="1">
    <source>
        <dbReference type="SAM" id="MobiDB-lite"/>
    </source>
</evidence>
<dbReference type="RefSeq" id="WP_409097716.1">
    <property type="nucleotide sequence ID" value="NZ_JBJVNE010000014.1"/>
</dbReference>
<sequence length="197" mass="20771">MALAPLATVADLEARGLAVDASESGSVAVFLDVASSIVRDAAGSPISETTSTVDNLEGEPGQRLRLPGPPIRSVSAVSIDGTAVTDWKLVSGALFRAAGWRPGCDPATVEVTYLHGLPIVPADIVDLVCRMAAQALVKLRESPESLASKPVVQERIGDYSVTYAYELAYSEMEIPKYLRAQLAARFGTGGGQVVRMR</sequence>
<evidence type="ECO:0000313" key="3">
    <source>
        <dbReference type="Proteomes" id="UP001631993"/>
    </source>
</evidence>